<organism evidence="1 2">
    <name type="scientific">Brassica rapa subsp. trilocularis</name>
    <dbReference type="NCBI Taxonomy" id="1813537"/>
    <lineage>
        <taxon>Eukaryota</taxon>
        <taxon>Viridiplantae</taxon>
        <taxon>Streptophyta</taxon>
        <taxon>Embryophyta</taxon>
        <taxon>Tracheophyta</taxon>
        <taxon>Spermatophyta</taxon>
        <taxon>Magnoliopsida</taxon>
        <taxon>eudicotyledons</taxon>
        <taxon>Gunneridae</taxon>
        <taxon>Pentapetalae</taxon>
        <taxon>rosids</taxon>
        <taxon>malvids</taxon>
        <taxon>Brassicales</taxon>
        <taxon>Brassicaceae</taxon>
        <taxon>Brassiceae</taxon>
        <taxon>Brassica</taxon>
    </lineage>
</organism>
<name>A0ABQ7NKH8_BRACM</name>
<proteinExistence type="predicted"/>
<evidence type="ECO:0000313" key="1">
    <source>
        <dbReference type="EMBL" id="KAG5411367.1"/>
    </source>
</evidence>
<accession>A0ABQ7NKH8</accession>
<protein>
    <submittedName>
        <fullName evidence="1">Uncharacterized protein</fullName>
    </submittedName>
</protein>
<keyword evidence="2" id="KW-1185">Reference proteome</keyword>
<evidence type="ECO:0000313" key="2">
    <source>
        <dbReference type="Proteomes" id="UP000823674"/>
    </source>
</evidence>
<dbReference type="EMBL" id="JADBGQ010000002">
    <property type="protein sequence ID" value="KAG5411367.1"/>
    <property type="molecule type" value="Genomic_DNA"/>
</dbReference>
<comment type="caution">
    <text evidence="1">The sequence shown here is derived from an EMBL/GenBank/DDBJ whole genome shotgun (WGS) entry which is preliminary data.</text>
</comment>
<reference evidence="1 2" key="1">
    <citation type="submission" date="2021-03" db="EMBL/GenBank/DDBJ databases">
        <authorList>
            <person name="King G.J."/>
            <person name="Bancroft I."/>
            <person name="Baten A."/>
            <person name="Bloomfield J."/>
            <person name="Borpatragohain P."/>
            <person name="He Z."/>
            <person name="Irish N."/>
            <person name="Irwin J."/>
            <person name="Liu K."/>
            <person name="Mauleon R.P."/>
            <person name="Moore J."/>
            <person name="Morris R."/>
            <person name="Ostergaard L."/>
            <person name="Wang B."/>
            <person name="Wells R."/>
        </authorList>
    </citation>
    <scope>NUCLEOTIDE SEQUENCE [LARGE SCALE GENOMIC DNA]</scope>
    <source>
        <strain evidence="1">R-o-18</strain>
        <tissue evidence="1">Leaf</tissue>
    </source>
</reference>
<sequence length="153" mass="17447">MATSQLKRTVVTPPRTQYSGVKKLETVSVAELNAYVLTSPISMLMRNNTFSFFLILDLFNPCNSFKCKLLSSYAMPKLFRLKQEMVGVTSHVPDFPEKNPVWSPPSHTLHYLTQMILVLSGLTYGSRLLYWDLLNYTLINFTDMVSKTQQGTL</sequence>
<dbReference type="Proteomes" id="UP000823674">
    <property type="component" value="Chromosome A02"/>
</dbReference>
<gene>
    <name evidence="1" type="primary">A02p043800.1_BraROA</name>
    <name evidence="1" type="ORF">IGI04_007686</name>
</gene>